<feature type="coiled-coil region" evidence="1">
    <location>
        <begin position="8"/>
        <end position="59"/>
    </location>
</feature>
<protein>
    <submittedName>
        <fullName evidence="2">Uncharacterized protein</fullName>
    </submittedName>
</protein>
<dbReference type="EMBL" id="CAJPWZ010000863">
    <property type="protein sequence ID" value="CAG2201689.1"/>
    <property type="molecule type" value="Genomic_DNA"/>
</dbReference>
<reference evidence="2" key="1">
    <citation type="submission" date="2021-03" db="EMBL/GenBank/DDBJ databases">
        <authorList>
            <person name="Bekaert M."/>
        </authorList>
    </citation>
    <scope>NUCLEOTIDE SEQUENCE</scope>
</reference>
<sequence>MAEEIGVVEKEQDNVKKTQEEIEMVKVLGKNLTTMNVTLKKEKSELNILVEEIETVKLEQENIRTIREDVEIVRTLADNCLSLKDNVNFKEDTIKKMNTDMENLNVGSSFIQQEHNRFSQKLQEFDVKLIEENNLLNKNSKEVAQLKVTIEQLNVNSTKLDDSFIVLETVIANCSEQMDKCKETAKRMKGIIDDETYLNSSINTSKKRRTECAHCSEQMDKCEETAERMKVVIDDEAYLNRSFKILEKEVEILNTNISIINGDLSTESKRFNNLKLLLDSLQEKEGEINTMGAKLDEAHESVSHLKKIY</sequence>
<name>A0A8S3R3L1_MYTED</name>
<dbReference type="Proteomes" id="UP000683360">
    <property type="component" value="Unassembled WGS sequence"/>
</dbReference>
<evidence type="ECO:0000256" key="1">
    <source>
        <dbReference type="SAM" id="Coils"/>
    </source>
</evidence>
<comment type="caution">
    <text evidence="2">The sequence shown here is derived from an EMBL/GenBank/DDBJ whole genome shotgun (WGS) entry which is preliminary data.</text>
</comment>
<accession>A0A8S3R3L1</accession>
<evidence type="ECO:0000313" key="3">
    <source>
        <dbReference type="Proteomes" id="UP000683360"/>
    </source>
</evidence>
<organism evidence="2 3">
    <name type="scientific">Mytilus edulis</name>
    <name type="common">Blue mussel</name>
    <dbReference type="NCBI Taxonomy" id="6550"/>
    <lineage>
        <taxon>Eukaryota</taxon>
        <taxon>Metazoa</taxon>
        <taxon>Spiralia</taxon>
        <taxon>Lophotrochozoa</taxon>
        <taxon>Mollusca</taxon>
        <taxon>Bivalvia</taxon>
        <taxon>Autobranchia</taxon>
        <taxon>Pteriomorphia</taxon>
        <taxon>Mytilida</taxon>
        <taxon>Mytiloidea</taxon>
        <taxon>Mytilidae</taxon>
        <taxon>Mytilinae</taxon>
        <taxon>Mytilus</taxon>
    </lineage>
</organism>
<keyword evidence="3" id="KW-1185">Reference proteome</keyword>
<evidence type="ECO:0000313" key="2">
    <source>
        <dbReference type="EMBL" id="CAG2201689.1"/>
    </source>
</evidence>
<proteinExistence type="predicted"/>
<gene>
    <name evidence="2" type="ORF">MEDL_16301</name>
</gene>
<dbReference type="AlphaFoldDB" id="A0A8S3R3L1"/>
<keyword evidence="1" id="KW-0175">Coiled coil</keyword>